<name>A0A5J6LIK2_9GAMM</name>
<dbReference type="SMART" id="SM00347">
    <property type="entry name" value="HTH_MARR"/>
    <property type="match status" value="1"/>
</dbReference>
<evidence type="ECO:0000259" key="1">
    <source>
        <dbReference type="PROSITE" id="PS50995"/>
    </source>
</evidence>
<dbReference type="InterPro" id="IPR000835">
    <property type="entry name" value="HTH_MarR-typ"/>
</dbReference>
<dbReference type="GO" id="GO:0003700">
    <property type="term" value="F:DNA-binding transcription factor activity"/>
    <property type="evidence" value="ECO:0007669"/>
    <property type="project" value="InterPro"/>
</dbReference>
<protein>
    <submittedName>
        <fullName evidence="2">MarR family transcriptional regulator</fullName>
    </submittedName>
</protein>
<dbReference type="InterPro" id="IPR036390">
    <property type="entry name" value="WH_DNA-bd_sf"/>
</dbReference>
<feature type="domain" description="HTH marR-type" evidence="1">
    <location>
        <begin position="1"/>
        <end position="142"/>
    </location>
</feature>
<evidence type="ECO:0000313" key="2">
    <source>
        <dbReference type="EMBL" id="QEW08540.1"/>
    </source>
</evidence>
<dbReference type="PRINTS" id="PR00598">
    <property type="entry name" value="HTHMARR"/>
</dbReference>
<dbReference type="EMBL" id="CP044222">
    <property type="protein sequence ID" value="QEW08540.1"/>
    <property type="molecule type" value="Genomic_DNA"/>
</dbReference>
<proteinExistence type="predicted"/>
<sequence length="142" mass="15532">MLVSKNLEAELVISIINMQSKIQKSVGAALTAHGIGLSEYLVLNQLYIATNQKMRRSDLAEKVGLSPSGVTRLLNPMEKIGLIEKEGNPRDARVSLVILSEAGKKITEEAKVSFAYASSTLFESLDKKRLSLLSDMLKVVTK</sequence>
<dbReference type="InterPro" id="IPR039422">
    <property type="entry name" value="MarR/SlyA-like"/>
</dbReference>
<reference evidence="2 3" key="1">
    <citation type="submission" date="2019-09" db="EMBL/GenBank/DDBJ databases">
        <title>Nitrincola iocasae sp. nov., a bacterium isolated from the sediment collected at a cold seep field in South China Sea.</title>
        <authorList>
            <person name="Zhang H."/>
            <person name="Wang H."/>
            <person name="Li C."/>
        </authorList>
    </citation>
    <scope>NUCLEOTIDE SEQUENCE [LARGE SCALE GENOMIC DNA]</scope>
    <source>
        <strain evidence="2 3">KXZD1103</strain>
    </source>
</reference>
<keyword evidence="3" id="KW-1185">Reference proteome</keyword>
<dbReference type="AlphaFoldDB" id="A0A5J6LIK2"/>
<dbReference type="PANTHER" id="PTHR33164">
    <property type="entry name" value="TRANSCRIPTIONAL REGULATOR, MARR FAMILY"/>
    <property type="match status" value="1"/>
</dbReference>
<dbReference type="PROSITE" id="PS50995">
    <property type="entry name" value="HTH_MARR_2"/>
    <property type="match status" value="1"/>
</dbReference>
<gene>
    <name evidence="2" type="ORF">F5I99_08965</name>
</gene>
<organism evidence="2 3">
    <name type="scientific">Nitrincola iocasae</name>
    <dbReference type="NCBI Taxonomy" id="2614693"/>
    <lineage>
        <taxon>Bacteria</taxon>
        <taxon>Pseudomonadati</taxon>
        <taxon>Pseudomonadota</taxon>
        <taxon>Gammaproteobacteria</taxon>
        <taxon>Oceanospirillales</taxon>
        <taxon>Oceanospirillaceae</taxon>
        <taxon>Nitrincola</taxon>
    </lineage>
</organism>
<dbReference type="InterPro" id="IPR036388">
    <property type="entry name" value="WH-like_DNA-bd_sf"/>
</dbReference>
<dbReference type="Proteomes" id="UP000325606">
    <property type="component" value="Chromosome"/>
</dbReference>
<dbReference type="GO" id="GO:0006950">
    <property type="term" value="P:response to stress"/>
    <property type="evidence" value="ECO:0007669"/>
    <property type="project" value="TreeGrafter"/>
</dbReference>
<dbReference type="Pfam" id="PF01047">
    <property type="entry name" value="MarR"/>
    <property type="match status" value="1"/>
</dbReference>
<dbReference type="KEGG" id="nik:F5I99_08965"/>
<accession>A0A5J6LIK2</accession>
<dbReference type="PANTHER" id="PTHR33164:SF99">
    <property type="entry name" value="MARR FAMILY REGULATORY PROTEIN"/>
    <property type="match status" value="1"/>
</dbReference>
<dbReference type="Gene3D" id="1.10.10.10">
    <property type="entry name" value="Winged helix-like DNA-binding domain superfamily/Winged helix DNA-binding domain"/>
    <property type="match status" value="1"/>
</dbReference>
<evidence type="ECO:0000313" key="3">
    <source>
        <dbReference type="Proteomes" id="UP000325606"/>
    </source>
</evidence>
<dbReference type="SUPFAM" id="SSF46785">
    <property type="entry name" value="Winged helix' DNA-binding domain"/>
    <property type="match status" value="1"/>
</dbReference>